<dbReference type="PROSITE" id="PS00092">
    <property type="entry name" value="N6_MTASE"/>
    <property type="match status" value="1"/>
</dbReference>
<comment type="caution">
    <text evidence="1">The sequence shown here is derived from an EMBL/GenBank/DDBJ whole genome shotgun (WGS) entry which is preliminary data.</text>
</comment>
<reference evidence="1" key="1">
    <citation type="submission" date="2021-07" db="EMBL/GenBank/DDBJ databases">
        <title>Elsinoe batatas strain:CRI-CJ2 Genome sequencing and assembly.</title>
        <authorList>
            <person name="Huang L."/>
        </authorList>
    </citation>
    <scope>NUCLEOTIDE SEQUENCE</scope>
    <source>
        <strain evidence="1">CRI-CJ2</strain>
    </source>
</reference>
<sequence length="410" mass="45811">MPRIPPRLLHQASSINPLLRKLLSAARDLQSAKNELRWLKEHAMEQSLRRNGEAPNEAERHGDASRRLQRYCEERGRGKPLQYILGTAFFGDLEIKCEEGVLIPRWETASLVEHFATVIHTRCSSSSRPLRILEPCTGTGCMSLLLQHTLTRLKYPEPVKTLGLDISSQAIKLARHNLSRLPHVTDGHKDSTVDFRLADVFRQDSLPSQETRSVPSRQSVLEQYDLAHRVHATKNAFMSNNLSGPAMVNRQTVGGWDLLLSNPPYVSPRQYARTTSLSVRKHEPRIALVPPSTHAESKLDMTDEERGDLFYPALLDLAKKIGVRGVMFEIGDAKQAGRVVGMVMEKLGEGWEVEVWRDEPAAKEEDDLTEGEEGLEGRVVRGRGRVRGVFAWREGARVDGLGGGADGDAN</sequence>
<accession>A0A8K0KZN5</accession>
<protein>
    <recommendedName>
        <fullName evidence="3">S-adenosyl-L-methionine-dependent methyltransferase</fullName>
    </recommendedName>
</protein>
<dbReference type="Proteomes" id="UP000809789">
    <property type="component" value="Unassembled WGS sequence"/>
</dbReference>
<evidence type="ECO:0000313" key="2">
    <source>
        <dbReference type="Proteomes" id="UP000809789"/>
    </source>
</evidence>
<organism evidence="1 2">
    <name type="scientific">Elsinoe batatas</name>
    <dbReference type="NCBI Taxonomy" id="2601811"/>
    <lineage>
        <taxon>Eukaryota</taxon>
        <taxon>Fungi</taxon>
        <taxon>Dikarya</taxon>
        <taxon>Ascomycota</taxon>
        <taxon>Pezizomycotina</taxon>
        <taxon>Dothideomycetes</taxon>
        <taxon>Dothideomycetidae</taxon>
        <taxon>Myriangiales</taxon>
        <taxon>Elsinoaceae</taxon>
        <taxon>Elsinoe</taxon>
    </lineage>
</organism>
<keyword evidence="2" id="KW-1185">Reference proteome</keyword>
<dbReference type="Gene3D" id="3.40.50.150">
    <property type="entry name" value="Vaccinia Virus protein VP39"/>
    <property type="match status" value="1"/>
</dbReference>
<dbReference type="PANTHER" id="PTHR18895:SF74">
    <property type="entry name" value="MTRF1L RELEASE FACTOR GLUTAMINE METHYLTRANSFERASE"/>
    <property type="match status" value="1"/>
</dbReference>
<dbReference type="InterPro" id="IPR029063">
    <property type="entry name" value="SAM-dependent_MTases_sf"/>
</dbReference>
<dbReference type="Gene3D" id="1.10.8.10">
    <property type="entry name" value="DNA helicase RuvA subunit, C-terminal domain"/>
    <property type="match status" value="1"/>
</dbReference>
<name>A0A8K0KZN5_9PEZI</name>
<dbReference type="GO" id="GO:0032259">
    <property type="term" value="P:methylation"/>
    <property type="evidence" value="ECO:0007669"/>
    <property type="project" value="InterPro"/>
</dbReference>
<dbReference type="SUPFAM" id="SSF53335">
    <property type="entry name" value="S-adenosyl-L-methionine-dependent methyltransferases"/>
    <property type="match status" value="1"/>
</dbReference>
<evidence type="ECO:0000313" key="1">
    <source>
        <dbReference type="EMBL" id="KAG8625734.1"/>
    </source>
</evidence>
<dbReference type="PANTHER" id="PTHR18895">
    <property type="entry name" value="HEMK METHYLTRANSFERASE"/>
    <property type="match status" value="1"/>
</dbReference>
<dbReference type="AlphaFoldDB" id="A0A8K0KZN5"/>
<evidence type="ECO:0008006" key="3">
    <source>
        <dbReference type="Google" id="ProtNLM"/>
    </source>
</evidence>
<dbReference type="InterPro" id="IPR002052">
    <property type="entry name" value="DNA_methylase_N6_adenine_CS"/>
</dbReference>
<gene>
    <name evidence="1" type="ORF">KVT40_006135</name>
</gene>
<dbReference type="OrthoDB" id="269872at2759"/>
<dbReference type="EMBL" id="JAESVG020000007">
    <property type="protein sequence ID" value="KAG8625734.1"/>
    <property type="molecule type" value="Genomic_DNA"/>
</dbReference>
<proteinExistence type="predicted"/>
<dbReference type="InterPro" id="IPR050320">
    <property type="entry name" value="N5-glutamine_MTase"/>
</dbReference>
<dbReference type="GO" id="GO:0003676">
    <property type="term" value="F:nucleic acid binding"/>
    <property type="evidence" value="ECO:0007669"/>
    <property type="project" value="InterPro"/>
</dbReference>
<dbReference type="GO" id="GO:0005739">
    <property type="term" value="C:mitochondrion"/>
    <property type="evidence" value="ECO:0007669"/>
    <property type="project" value="TreeGrafter"/>
</dbReference>
<dbReference type="GO" id="GO:0008168">
    <property type="term" value="F:methyltransferase activity"/>
    <property type="evidence" value="ECO:0007669"/>
    <property type="project" value="InterPro"/>
</dbReference>